<dbReference type="Proteomes" id="UP000601435">
    <property type="component" value="Unassembled WGS sequence"/>
</dbReference>
<dbReference type="AlphaFoldDB" id="A0A812N9Y4"/>
<feature type="compositionally biased region" description="Polar residues" evidence="1">
    <location>
        <begin position="431"/>
        <end position="446"/>
    </location>
</feature>
<dbReference type="EMBL" id="CAJNJA010012398">
    <property type="protein sequence ID" value="CAE7295990.1"/>
    <property type="molecule type" value="Genomic_DNA"/>
</dbReference>
<gene>
    <name evidence="2" type="ORF">SNEC2469_LOCUS7271</name>
</gene>
<proteinExistence type="predicted"/>
<sequence length="446" mass="48840">MSRCQLQTGGYWMAHAVRSPPDCAVHLPGLRDMHSDECSLHAYIGNGPPAQAIPRKDGKLETDFPHVTQQSVVMDVDAVQDSKPLDVTEVPDVEIADEIRHVKLPVGWEGLSLKLHAGKLLVSEVPKACFSSKSFESGAKPQVEGVFEGDEIISMNGEPPSRVEERILSKGDSWNACSAATPPHSVGSKGKFDSPPCVACDFQRRRQALGLDVALQMWLRAVKREIRFTLAVKSTGIELPRNASNSATSLSPAAGNGDKASSVVELKGSSTGGTLRKMKSLDELTKERQPVQKDFLKKGKGKGKVKGKGKGKTKKPSGPHLPRTRVSKEPLRGEVLEWKSKFGWIKASSDIDHPMAEKRQGKIYINVIDLITRKSLAPGEVCEFHLYSDASGLGAEECWVVGDEDWSEWTAEGEAMEGSDDWEWTDDDWNRWQSSDGSSEVQAQDV</sequence>
<name>A0A812N9Y4_9DINO</name>
<organism evidence="2 3">
    <name type="scientific">Symbiodinium necroappetens</name>
    <dbReference type="NCBI Taxonomy" id="1628268"/>
    <lineage>
        <taxon>Eukaryota</taxon>
        <taxon>Sar</taxon>
        <taxon>Alveolata</taxon>
        <taxon>Dinophyceae</taxon>
        <taxon>Suessiales</taxon>
        <taxon>Symbiodiniaceae</taxon>
        <taxon>Symbiodinium</taxon>
    </lineage>
</organism>
<dbReference type="OrthoDB" id="413187at2759"/>
<feature type="compositionally biased region" description="Basic and acidic residues" evidence="1">
    <location>
        <begin position="279"/>
        <end position="297"/>
    </location>
</feature>
<evidence type="ECO:0000313" key="2">
    <source>
        <dbReference type="EMBL" id="CAE7295990.1"/>
    </source>
</evidence>
<feature type="region of interest" description="Disordered" evidence="1">
    <location>
        <begin position="410"/>
        <end position="446"/>
    </location>
</feature>
<feature type="region of interest" description="Disordered" evidence="1">
    <location>
        <begin position="241"/>
        <end position="326"/>
    </location>
</feature>
<comment type="caution">
    <text evidence="2">The sequence shown here is derived from an EMBL/GenBank/DDBJ whole genome shotgun (WGS) entry which is preliminary data.</text>
</comment>
<evidence type="ECO:0000256" key="1">
    <source>
        <dbReference type="SAM" id="MobiDB-lite"/>
    </source>
</evidence>
<protein>
    <submittedName>
        <fullName evidence="2">Uncharacterized protein</fullName>
    </submittedName>
</protein>
<feature type="compositionally biased region" description="Basic residues" evidence="1">
    <location>
        <begin position="298"/>
        <end position="325"/>
    </location>
</feature>
<evidence type="ECO:0000313" key="3">
    <source>
        <dbReference type="Proteomes" id="UP000601435"/>
    </source>
</evidence>
<feature type="compositionally biased region" description="Acidic residues" evidence="1">
    <location>
        <begin position="414"/>
        <end position="427"/>
    </location>
</feature>
<reference evidence="2" key="1">
    <citation type="submission" date="2021-02" db="EMBL/GenBank/DDBJ databases">
        <authorList>
            <person name="Dougan E. K."/>
            <person name="Rhodes N."/>
            <person name="Thang M."/>
            <person name="Chan C."/>
        </authorList>
    </citation>
    <scope>NUCLEOTIDE SEQUENCE</scope>
</reference>
<keyword evidence="3" id="KW-1185">Reference proteome</keyword>
<accession>A0A812N9Y4</accession>
<feature type="compositionally biased region" description="Polar residues" evidence="1">
    <location>
        <begin position="242"/>
        <end position="251"/>
    </location>
</feature>